<dbReference type="Proteomes" id="UP000252204">
    <property type="component" value="Unassembled WGS sequence"/>
</dbReference>
<keyword evidence="4" id="KW-1185">Reference proteome</keyword>
<proteinExistence type="predicted"/>
<dbReference type="RefSeq" id="WP_113270628.1">
    <property type="nucleotide sequence ID" value="NZ_QNTU01000011.1"/>
</dbReference>
<evidence type="ECO:0000313" key="3">
    <source>
        <dbReference type="EMBL" id="RBI66178.1"/>
    </source>
</evidence>
<dbReference type="AlphaFoldDB" id="A0A365TKG7"/>
<keyword evidence="2" id="KW-1133">Transmembrane helix</keyword>
<sequence>MANNNRKARRQRAIAARQSAARKPKGSFVVNELQHLIGAEEEDVVRAARWRAKQNIYVFLMVNLVIIPSLLIFTYFTWDSAPGKVLPFIWAGYALVLIFQTRAMLRFKRIIKNA</sequence>
<evidence type="ECO:0008006" key="5">
    <source>
        <dbReference type="Google" id="ProtNLM"/>
    </source>
</evidence>
<keyword evidence="2" id="KW-0812">Transmembrane</keyword>
<evidence type="ECO:0000313" key="4">
    <source>
        <dbReference type="Proteomes" id="UP000252204"/>
    </source>
</evidence>
<dbReference type="OrthoDB" id="6168310at2"/>
<organism evidence="3 4">
    <name type="scientific">Vreelandella sulfidaeris</name>
    <dbReference type="NCBI Taxonomy" id="115553"/>
    <lineage>
        <taxon>Bacteria</taxon>
        <taxon>Pseudomonadati</taxon>
        <taxon>Pseudomonadota</taxon>
        <taxon>Gammaproteobacteria</taxon>
        <taxon>Oceanospirillales</taxon>
        <taxon>Halomonadaceae</taxon>
        <taxon>Vreelandella</taxon>
    </lineage>
</organism>
<reference evidence="4" key="1">
    <citation type="submission" date="2018-06" db="EMBL/GenBank/DDBJ databases">
        <title>Whole genome sequencing of four bacterial strains from South Shetland trench revealing bio-synthetic gene clusters.</title>
        <authorList>
            <person name="Abdel-Mageed W.M."/>
            <person name="Lehri B."/>
            <person name="Jarmusch S."/>
            <person name="Miranda K."/>
            <person name="Goodfellow M."/>
            <person name="Jaspars M."/>
            <person name="Karlyshev A.V."/>
        </authorList>
    </citation>
    <scope>NUCLEOTIDE SEQUENCE [LARGE SCALE GENOMIC DNA]</scope>
    <source>
        <strain evidence="4">SST4</strain>
    </source>
</reference>
<feature type="transmembrane region" description="Helical" evidence="2">
    <location>
        <begin position="56"/>
        <end position="76"/>
    </location>
</feature>
<feature type="compositionally biased region" description="Basic residues" evidence="1">
    <location>
        <begin position="1"/>
        <end position="12"/>
    </location>
</feature>
<evidence type="ECO:0000256" key="1">
    <source>
        <dbReference type="SAM" id="MobiDB-lite"/>
    </source>
</evidence>
<accession>A0A365TKG7</accession>
<name>A0A365TKG7_9GAMM</name>
<feature type="region of interest" description="Disordered" evidence="1">
    <location>
        <begin position="1"/>
        <end position="20"/>
    </location>
</feature>
<feature type="transmembrane region" description="Helical" evidence="2">
    <location>
        <begin position="88"/>
        <end position="105"/>
    </location>
</feature>
<protein>
    <recommendedName>
        <fullName evidence="5">2TM domain-containing protein</fullName>
    </recommendedName>
</protein>
<dbReference type="EMBL" id="QNTU01000011">
    <property type="protein sequence ID" value="RBI66178.1"/>
    <property type="molecule type" value="Genomic_DNA"/>
</dbReference>
<gene>
    <name evidence="3" type="ORF">DQ400_15680</name>
</gene>
<keyword evidence="2" id="KW-0472">Membrane</keyword>
<comment type="caution">
    <text evidence="3">The sequence shown here is derived from an EMBL/GenBank/DDBJ whole genome shotgun (WGS) entry which is preliminary data.</text>
</comment>
<evidence type="ECO:0000256" key="2">
    <source>
        <dbReference type="SAM" id="Phobius"/>
    </source>
</evidence>